<reference evidence="3" key="1">
    <citation type="submission" date="2013-02" db="EMBL/GenBank/DDBJ databases">
        <authorList>
            <person name="Hughes D."/>
        </authorList>
    </citation>
    <scope>NUCLEOTIDE SEQUENCE</scope>
    <source>
        <strain>Durham</strain>
        <strain evidence="3">NC isolate 2 -- Noor lab</strain>
    </source>
</reference>
<dbReference type="AlphaFoldDB" id="T1GQT2"/>
<dbReference type="EnsemblMetazoa" id="MESCA005997-RA">
    <property type="protein sequence ID" value="MESCA005997-PA"/>
    <property type="gene ID" value="MESCA005997"/>
</dbReference>
<name>T1GQT2_MEGSC</name>
<keyword evidence="1" id="KW-0472">Membrane</keyword>
<sequence>MRHRKQFAQHFQVKFHKINLQKIEKRYNQILERSQHCSLATSILTKALSRYKMHVAKIRALDRWKRWGSRNIPGRIEQLIEDNDENRTNFFEEFSVISSEPAFLFFLFLFLYAPAGISSTPKKECSAIQFLTKSGEAVHKCDLPPWKEGRF</sequence>
<dbReference type="EMBL" id="CAQQ02108464">
    <property type="status" value="NOT_ANNOTATED_CDS"/>
    <property type="molecule type" value="Genomic_DNA"/>
</dbReference>
<protein>
    <submittedName>
        <fullName evidence="2">Uncharacterized protein</fullName>
    </submittedName>
</protein>
<accession>T1GQT2</accession>
<reference evidence="2" key="2">
    <citation type="submission" date="2015-06" db="UniProtKB">
        <authorList>
            <consortium name="EnsemblMetazoa"/>
        </authorList>
    </citation>
    <scope>IDENTIFICATION</scope>
</reference>
<dbReference type="EMBL" id="CAQQ02108463">
    <property type="status" value="NOT_ANNOTATED_CDS"/>
    <property type="molecule type" value="Genomic_DNA"/>
</dbReference>
<dbReference type="HOGENOM" id="CLU_1733584_0_0_1"/>
<keyword evidence="1" id="KW-0812">Transmembrane</keyword>
<keyword evidence="3" id="KW-1185">Reference proteome</keyword>
<evidence type="ECO:0000256" key="1">
    <source>
        <dbReference type="SAM" id="Phobius"/>
    </source>
</evidence>
<keyword evidence="1" id="KW-1133">Transmembrane helix</keyword>
<dbReference type="Proteomes" id="UP000015102">
    <property type="component" value="Unassembled WGS sequence"/>
</dbReference>
<evidence type="ECO:0000313" key="3">
    <source>
        <dbReference type="Proteomes" id="UP000015102"/>
    </source>
</evidence>
<proteinExistence type="predicted"/>
<dbReference type="EMBL" id="CAQQ02108462">
    <property type="status" value="NOT_ANNOTATED_CDS"/>
    <property type="molecule type" value="Genomic_DNA"/>
</dbReference>
<feature type="transmembrane region" description="Helical" evidence="1">
    <location>
        <begin position="94"/>
        <end position="113"/>
    </location>
</feature>
<organism evidence="2 3">
    <name type="scientific">Megaselia scalaris</name>
    <name type="common">Humpbacked fly</name>
    <name type="synonym">Phora scalaris</name>
    <dbReference type="NCBI Taxonomy" id="36166"/>
    <lineage>
        <taxon>Eukaryota</taxon>
        <taxon>Metazoa</taxon>
        <taxon>Ecdysozoa</taxon>
        <taxon>Arthropoda</taxon>
        <taxon>Hexapoda</taxon>
        <taxon>Insecta</taxon>
        <taxon>Pterygota</taxon>
        <taxon>Neoptera</taxon>
        <taxon>Endopterygota</taxon>
        <taxon>Diptera</taxon>
        <taxon>Brachycera</taxon>
        <taxon>Muscomorpha</taxon>
        <taxon>Platypezoidea</taxon>
        <taxon>Phoridae</taxon>
        <taxon>Megaseliini</taxon>
        <taxon>Megaselia</taxon>
    </lineage>
</organism>
<evidence type="ECO:0000313" key="2">
    <source>
        <dbReference type="EnsemblMetazoa" id="MESCA005997-PA"/>
    </source>
</evidence>